<organism evidence="1 2">
    <name type="scientific">Pedobacter flavus</name>
    <dbReference type="NCBI Taxonomy" id="3113906"/>
    <lineage>
        <taxon>Bacteria</taxon>
        <taxon>Pseudomonadati</taxon>
        <taxon>Bacteroidota</taxon>
        <taxon>Sphingobacteriia</taxon>
        <taxon>Sphingobacteriales</taxon>
        <taxon>Sphingobacteriaceae</taxon>
        <taxon>Pedobacter</taxon>
    </lineage>
</organism>
<dbReference type="RefSeq" id="WP_330146009.1">
    <property type="nucleotide sequence ID" value="NZ_JAZDQU010000002.1"/>
</dbReference>
<comment type="caution">
    <text evidence="1">The sequence shown here is derived from an EMBL/GenBank/DDBJ whole genome shotgun (WGS) entry which is preliminary data.</text>
</comment>
<evidence type="ECO:0000313" key="2">
    <source>
        <dbReference type="Proteomes" id="UP001337681"/>
    </source>
</evidence>
<dbReference type="EMBL" id="JAZDQU010000002">
    <property type="protein sequence ID" value="MEE1885106.1"/>
    <property type="molecule type" value="Genomic_DNA"/>
</dbReference>
<name>A0ABU7H3E2_9SPHI</name>
<evidence type="ECO:0008006" key="3">
    <source>
        <dbReference type="Google" id="ProtNLM"/>
    </source>
</evidence>
<protein>
    <recommendedName>
        <fullName evidence="3">Porin</fullName>
    </recommendedName>
</protein>
<gene>
    <name evidence="1" type="ORF">VRU49_06685</name>
</gene>
<dbReference type="Proteomes" id="UP001337681">
    <property type="component" value="Unassembled WGS sequence"/>
</dbReference>
<keyword evidence="2" id="KW-1185">Reference proteome</keyword>
<evidence type="ECO:0000313" key="1">
    <source>
        <dbReference type="EMBL" id="MEE1885106.1"/>
    </source>
</evidence>
<accession>A0ABU7H3E2</accession>
<sequence>MMKTKSFIIIIILSVFFYNLNTVNAQFNNSVFISNSSDSLKANHLYLDINNFNFVRNYEYFNAFQDGYTLFGSILEPQLKYIANDNLQISVGAFLRKDFGDRGLNDAKPLFNVKYHKNNLKLIFGSLEGNVQHQYIEPLYDLERRITNPIEYGTQLKIDKPNYNLNAWISWEKMIYKNSTEQEQISGGLTSDFNIVKKDQFKFSLPLQFMVKHKGGQIDIKPSQPLVTMVNAAIGLKLELPISNNKTFSRVFTENYWVGYKDMSPQPVQIFEKGKGYWLNLGLDSKYGTIITSYWNGNSFISLKGTPIYQSISSDIDFPNYAEPKRSLLLIRYAYQQALLPNLFLDVRIEPIFDLHSPNAKKMDFSNSFFLTYRETIKLTKDKK</sequence>
<reference evidence="1 2" key="1">
    <citation type="submission" date="2024-01" db="EMBL/GenBank/DDBJ databases">
        <title>Pedobacter sp. nov., isolated from oil-contaminated soil.</title>
        <authorList>
            <person name="Le N.T.T."/>
        </authorList>
    </citation>
    <scope>NUCLEOTIDE SEQUENCE [LARGE SCALE GENOMIC DNA]</scope>
    <source>
        <strain evidence="1 2">VNH31</strain>
    </source>
</reference>
<proteinExistence type="predicted"/>